<reference evidence="1 2" key="1">
    <citation type="submission" date="2016-11" db="EMBL/GenBank/DDBJ databases">
        <authorList>
            <person name="Jaros S."/>
            <person name="Januszkiewicz K."/>
            <person name="Wedrychowicz H."/>
        </authorList>
    </citation>
    <scope>NUCLEOTIDE SEQUENCE [LARGE SCALE GENOMIC DNA]</scope>
    <source>
        <strain evidence="1 2">DSM 100565</strain>
    </source>
</reference>
<evidence type="ECO:0000313" key="2">
    <source>
        <dbReference type="Proteomes" id="UP000184292"/>
    </source>
</evidence>
<protein>
    <submittedName>
        <fullName evidence="1">Galactosamine 6-phosphate isomerase AgaS</fullName>
    </submittedName>
</protein>
<organism evidence="1 2">
    <name type="scientific">Wenxinia saemankumensis</name>
    <dbReference type="NCBI Taxonomy" id="1447782"/>
    <lineage>
        <taxon>Bacteria</taxon>
        <taxon>Pseudomonadati</taxon>
        <taxon>Pseudomonadota</taxon>
        <taxon>Alphaproteobacteria</taxon>
        <taxon>Rhodobacterales</taxon>
        <taxon>Roseobacteraceae</taxon>
        <taxon>Wenxinia</taxon>
    </lineage>
</organism>
<dbReference type="AlphaFoldDB" id="A0A1M6HPB8"/>
<keyword evidence="2" id="KW-1185">Reference proteome</keyword>
<name>A0A1M6HPB8_9RHOB</name>
<dbReference type="RefSeq" id="WP_073333790.1">
    <property type="nucleotide sequence ID" value="NZ_FQYO01000007.1"/>
</dbReference>
<keyword evidence="1" id="KW-0413">Isomerase</keyword>
<evidence type="ECO:0000313" key="1">
    <source>
        <dbReference type="EMBL" id="SHJ23976.1"/>
    </source>
</evidence>
<dbReference type="GO" id="GO:1901135">
    <property type="term" value="P:carbohydrate derivative metabolic process"/>
    <property type="evidence" value="ECO:0007669"/>
    <property type="project" value="InterPro"/>
</dbReference>
<dbReference type="STRING" id="1447782.SAMN05444417_3276"/>
<dbReference type="EMBL" id="FQYO01000007">
    <property type="protein sequence ID" value="SHJ23976.1"/>
    <property type="molecule type" value="Genomic_DNA"/>
</dbReference>
<dbReference type="SUPFAM" id="SSF53697">
    <property type="entry name" value="SIS domain"/>
    <property type="match status" value="1"/>
</dbReference>
<proteinExistence type="predicted"/>
<sequence>MTLATTATWTEIHRQPEIWESWAPELAARAGEIRRWIAARGIEEVWLSGAGTSAFIGDVLAAGPPPLRPDPLRPDPLRLVPVPTTDIVACPQDVLGASGRILSLQFGRSGDSSESVGLLDLLDAHRPDIDRLHVTCNADGALATRVAPGPGEARALVLPSATHDAGFAMTSSFTTMLLSAAACLGICDAAAALPRLAAGARALLPALASRPAPRPGRAVFLGSGALKGVARESALKVLELTAGRTITQWDSPLGYRHGPKSAVDGATSVYVLLHPDPGTRRYDADVADEIARQFPDIPVTTIGPGGDIAVEGTGDPRLDAALYVLPAQILSARWSQELGLPVDDPFQGRNLTRVVTGVTLYDYVPA</sequence>
<dbReference type="GO" id="GO:0016853">
    <property type="term" value="F:isomerase activity"/>
    <property type="evidence" value="ECO:0007669"/>
    <property type="project" value="UniProtKB-KW"/>
</dbReference>
<dbReference type="OrthoDB" id="9810372at2"/>
<accession>A0A1M6HPB8</accession>
<dbReference type="Gene3D" id="3.40.50.10490">
    <property type="entry name" value="Glucose-6-phosphate isomerase like protein, domain 1"/>
    <property type="match status" value="2"/>
</dbReference>
<dbReference type="GO" id="GO:0097367">
    <property type="term" value="F:carbohydrate derivative binding"/>
    <property type="evidence" value="ECO:0007669"/>
    <property type="project" value="InterPro"/>
</dbReference>
<dbReference type="InterPro" id="IPR046348">
    <property type="entry name" value="SIS_dom_sf"/>
</dbReference>
<dbReference type="Proteomes" id="UP000184292">
    <property type="component" value="Unassembled WGS sequence"/>
</dbReference>
<gene>
    <name evidence="1" type="ORF">SAMN05444417_3276</name>
</gene>